<dbReference type="EMBL" id="HBGG01014671">
    <property type="protein sequence ID" value="CAD9205228.1"/>
    <property type="molecule type" value="Transcribed_RNA"/>
</dbReference>
<reference evidence="2" key="1">
    <citation type="submission" date="2021-01" db="EMBL/GenBank/DDBJ databases">
        <authorList>
            <person name="Corre E."/>
            <person name="Pelletier E."/>
            <person name="Niang G."/>
            <person name="Scheremetjew M."/>
            <person name="Finn R."/>
            <person name="Kale V."/>
            <person name="Holt S."/>
            <person name="Cochrane G."/>
            <person name="Meng A."/>
            <person name="Brown T."/>
            <person name="Cohen L."/>
        </authorList>
    </citation>
    <scope>NUCLEOTIDE SEQUENCE</scope>
    <source>
        <strain evidence="2">PLY429</strain>
    </source>
</reference>
<evidence type="ECO:0000256" key="1">
    <source>
        <dbReference type="SAM" id="MobiDB-lite"/>
    </source>
</evidence>
<protein>
    <submittedName>
        <fullName evidence="2">Uncharacterized protein</fullName>
    </submittedName>
</protein>
<evidence type="ECO:0000313" key="2">
    <source>
        <dbReference type="EMBL" id="CAD9205228.1"/>
    </source>
</evidence>
<feature type="compositionally biased region" description="Polar residues" evidence="1">
    <location>
        <begin position="9"/>
        <end position="18"/>
    </location>
</feature>
<proteinExistence type="predicted"/>
<feature type="region of interest" description="Disordered" evidence="1">
    <location>
        <begin position="1"/>
        <end position="54"/>
    </location>
</feature>
<organism evidence="2">
    <name type="scientific">Tetraselmis chuii</name>
    <dbReference type="NCBI Taxonomy" id="63592"/>
    <lineage>
        <taxon>Eukaryota</taxon>
        <taxon>Viridiplantae</taxon>
        <taxon>Chlorophyta</taxon>
        <taxon>core chlorophytes</taxon>
        <taxon>Chlorodendrophyceae</taxon>
        <taxon>Chlorodendrales</taxon>
        <taxon>Chlorodendraceae</taxon>
        <taxon>Tetraselmis</taxon>
    </lineage>
</organism>
<dbReference type="AlphaFoldDB" id="A0A7S1X313"/>
<name>A0A7S1X313_9CHLO</name>
<feature type="region of interest" description="Disordered" evidence="1">
    <location>
        <begin position="75"/>
        <end position="113"/>
    </location>
</feature>
<feature type="compositionally biased region" description="Polar residues" evidence="1">
    <location>
        <begin position="89"/>
        <end position="113"/>
    </location>
</feature>
<sequence>MGRQPEDAPTTSSASFETPSYRAPRWASQSSRASLPNKSISSASPSPSEGSNFAYSLPRLVTPASSTLDSNKEIYTVQSSRRSGRKAVSDSSLPHFNTPGYSNSPPVNGKFQNSRRSSDYLALALSPSQPNGAVKMPDWPTPEECDASYDSAKSKYTFCGPLAYLYPDGYIDWPHRRYSAAEWAQTMSESSETWPTLSAESCMLTTACQSLLISADRMRRALNALALVSKKSTGDVLKMSLVDKVCLPMYELGHYLDSLWEIHAKYLSKMDQVARLKFPGNLESLHFRAHRKAAALIAQLDAAVLRDTIPGKTMRNLAEEFKVLCTFLLRISQVTLEDAIYFYRVNFSQSEFMRMEHRISFPILRSDNGVAARMLVGATPACQRSERLRNFLHSTSGLLVPSSIAVKLYSMGYEKHYSRPLENVLTATARRKR</sequence>
<feature type="compositionally biased region" description="Low complexity" evidence="1">
    <location>
        <begin position="34"/>
        <end position="51"/>
    </location>
</feature>
<accession>A0A7S1X313</accession>
<gene>
    <name evidence="2" type="ORF">TCHU04912_LOCUS7464</name>
</gene>